<protein>
    <submittedName>
        <fullName evidence="2">Uncharacterized protein</fullName>
    </submittedName>
</protein>
<dbReference type="AlphaFoldDB" id="A0A2N7S3Y7"/>
<feature type="transmembrane region" description="Helical" evidence="1">
    <location>
        <begin position="323"/>
        <end position="341"/>
    </location>
</feature>
<keyword evidence="1" id="KW-1133">Transmembrane helix</keyword>
<feature type="transmembrane region" description="Helical" evidence="1">
    <location>
        <begin position="157"/>
        <end position="176"/>
    </location>
</feature>
<gene>
    <name evidence="2" type="ORF">CIK84_04550</name>
</gene>
<keyword evidence="1" id="KW-0812">Transmembrane</keyword>
<feature type="transmembrane region" description="Helical" evidence="1">
    <location>
        <begin position="299"/>
        <end position="317"/>
    </location>
</feature>
<evidence type="ECO:0000313" key="2">
    <source>
        <dbReference type="EMBL" id="PMQ20860.1"/>
    </source>
</evidence>
<name>A0A2N7S3Y7_9MICC</name>
<organism evidence="2 3">
    <name type="scientific">Glutamicibacter arilaitensis</name>
    <dbReference type="NCBI Taxonomy" id="256701"/>
    <lineage>
        <taxon>Bacteria</taxon>
        <taxon>Bacillati</taxon>
        <taxon>Actinomycetota</taxon>
        <taxon>Actinomycetes</taxon>
        <taxon>Micrococcales</taxon>
        <taxon>Micrococcaceae</taxon>
        <taxon>Glutamicibacter</taxon>
    </lineage>
</organism>
<accession>A0A2N7S3Y7</accession>
<reference evidence="2 3" key="1">
    <citation type="journal article" date="2017" name="Elife">
        <title>Extensive horizontal gene transfer in cheese-associated bacteria.</title>
        <authorList>
            <person name="Bonham K.S."/>
            <person name="Wolfe B.E."/>
            <person name="Dutton R.J."/>
        </authorList>
    </citation>
    <scope>NUCLEOTIDE SEQUENCE [LARGE SCALE GENOMIC DNA]</scope>
    <source>
        <strain evidence="2 3">JB182</strain>
    </source>
</reference>
<dbReference type="EMBL" id="PNQX01000001">
    <property type="protein sequence ID" value="PMQ20860.1"/>
    <property type="molecule type" value="Genomic_DNA"/>
</dbReference>
<feature type="transmembrane region" description="Helical" evidence="1">
    <location>
        <begin position="188"/>
        <end position="206"/>
    </location>
</feature>
<sequence>MASAEPNDIIELYPESDRQWAQDFNIAMWWKELNDSQCAAELGKALDAIRDSGQSAEELFGDPAEFGEARAFARLTPQQLADSEMPINSSLLLLAGLGLVVGLLCTGFGTWVAFRDGWMSNSWHFWQLAALTAGTGIALSGHLWWFYRLKGKFARSWVLGLSGIAVSIAAAVLIAVFGGEEAMPLPNWLAPILGIALAVGVFWLPWNDETEPVRGGACAFTDPEAWFVETTRLLRGRYGMRSREAASALEPAREHWSNMSMEGGGASIAQEFGTPGEFAIGLSVNTGTALKRRWLLRRLLPLAVVGLYSFSLVPEAIAPDRSGWDIFFAACLLIFVAVTLYELRPANRAEYVESKLDERRAKVRGMEEGRDE</sequence>
<evidence type="ECO:0000313" key="3">
    <source>
        <dbReference type="Proteomes" id="UP000235739"/>
    </source>
</evidence>
<comment type="caution">
    <text evidence="2">The sequence shown here is derived from an EMBL/GenBank/DDBJ whole genome shotgun (WGS) entry which is preliminary data.</text>
</comment>
<dbReference type="Proteomes" id="UP000235739">
    <property type="component" value="Unassembled WGS sequence"/>
</dbReference>
<feature type="transmembrane region" description="Helical" evidence="1">
    <location>
        <begin position="91"/>
        <end position="113"/>
    </location>
</feature>
<dbReference type="RefSeq" id="WP_102597589.1">
    <property type="nucleotide sequence ID" value="NZ_JBQDJG010000001.1"/>
</dbReference>
<keyword evidence="1" id="KW-0472">Membrane</keyword>
<feature type="transmembrane region" description="Helical" evidence="1">
    <location>
        <begin position="125"/>
        <end position="145"/>
    </location>
</feature>
<proteinExistence type="predicted"/>
<evidence type="ECO:0000256" key="1">
    <source>
        <dbReference type="SAM" id="Phobius"/>
    </source>
</evidence>